<organism evidence="4 5">
    <name type="scientific">Chryseobacterium joostei</name>
    <dbReference type="NCBI Taxonomy" id="112234"/>
    <lineage>
        <taxon>Bacteria</taxon>
        <taxon>Pseudomonadati</taxon>
        <taxon>Bacteroidota</taxon>
        <taxon>Flavobacteriia</taxon>
        <taxon>Flavobacteriales</taxon>
        <taxon>Weeksellaceae</taxon>
        <taxon>Chryseobacterium group</taxon>
        <taxon>Chryseobacterium</taxon>
    </lineage>
</organism>
<dbReference type="EMBL" id="FTNZ01000002">
    <property type="protein sequence ID" value="SIS30951.1"/>
    <property type="molecule type" value="Genomic_DNA"/>
</dbReference>
<dbReference type="PROSITE" id="PS00622">
    <property type="entry name" value="HTH_LUXR_1"/>
    <property type="match status" value="1"/>
</dbReference>
<dbReference type="GO" id="GO:0006355">
    <property type="term" value="P:regulation of DNA-templated transcription"/>
    <property type="evidence" value="ECO:0007669"/>
    <property type="project" value="InterPro"/>
</dbReference>
<dbReference type="SUPFAM" id="SSF46894">
    <property type="entry name" value="C-terminal effector domain of the bipartite response regulators"/>
    <property type="match status" value="1"/>
</dbReference>
<gene>
    <name evidence="3" type="ORF">SAMN05421768_102146</name>
    <name evidence="4" type="ORF">SAMN05421768_108145</name>
</gene>
<keyword evidence="1" id="KW-1133">Transmembrane helix</keyword>
<dbReference type="Gene3D" id="1.25.40.10">
    <property type="entry name" value="Tetratricopeptide repeat domain"/>
    <property type="match status" value="2"/>
</dbReference>
<reference evidence="4 5" key="1">
    <citation type="submission" date="2017-01" db="EMBL/GenBank/DDBJ databases">
        <authorList>
            <person name="Mah S.A."/>
            <person name="Swanson W.J."/>
            <person name="Moy G.W."/>
            <person name="Vacquier V.D."/>
        </authorList>
    </citation>
    <scope>NUCLEOTIDE SEQUENCE [LARGE SCALE GENOMIC DNA]</scope>
    <source>
        <strain evidence="4 5">DSM 16927</strain>
    </source>
</reference>
<dbReference type="EMBL" id="FTNZ01000008">
    <property type="protein sequence ID" value="SIS47313.1"/>
    <property type="molecule type" value="Genomic_DNA"/>
</dbReference>
<feature type="domain" description="HTH luxR-type" evidence="2">
    <location>
        <begin position="461"/>
        <end position="488"/>
    </location>
</feature>
<keyword evidence="1" id="KW-0472">Membrane</keyword>
<evidence type="ECO:0000313" key="3">
    <source>
        <dbReference type="EMBL" id="SIS30951.1"/>
    </source>
</evidence>
<dbReference type="AlphaFoldDB" id="A0A1N7JD85"/>
<evidence type="ECO:0000259" key="2">
    <source>
        <dbReference type="PROSITE" id="PS00622"/>
    </source>
</evidence>
<dbReference type="Proteomes" id="UP000186106">
    <property type="component" value="Unassembled WGS sequence"/>
</dbReference>
<protein>
    <recommendedName>
        <fullName evidence="2">HTH luxR-type domain-containing protein</fullName>
    </recommendedName>
</protein>
<dbReference type="InterPro" id="IPR016032">
    <property type="entry name" value="Sig_transdc_resp-reg_C-effctor"/>
</dbReference>
<dbReference type="InterPro" id="IPR019734">
    <property type="entry name" value="TPR_rpt"/>
</dbReference>
<sequence length="507" mass="60344">MNIFTMERVKLLYLFICIPFVLLSQTKQVDIEHVNDLFRKSDAYMFKDDLKSLEYAKEASLLAEKLNDPKLTAKSYLILARGLNYMRIYDKSLLYLDKGLKFSIVKDDVILYQHFKEFKADNFGKLGLFDQELNEYFDILKTIPKQDTRDFKQLDSRINARIAYNYYNQKKYKVALIYINKALKVQEDLSKVEKTSELYNIYQVKGEICLQSKKKDSAYYYFQKAYKIIRKGIEYEYMSLKSFGDYYKTIGDTNKAIDYYIKALEDIKAFEVRDFDYTSEISKNLSELYAIKGNEKGQKLYMEEYKKAIEEGQNLKRKDLQAAVNLILSNQKEELAKENKKNYYWILLMAGIIILFIAVLMLERRIKSRKLQHVEKKALQKEQMFIREKEELTVRYEEDTKKMEKMVNESFEEVFTLAKNNSPGFFIRFQEVYPEVVSELLAKDCKLRVSELRLCAYFFLGFTTKDIALYTFRSINTVRNRRQNLRIKLNIPAEEDLDLWFKNLSKK</sequence>
<accession>A0A1N7JD85</accession>
<evidence type="ECO:0000313" key="4">
    <source>
        <dbReference type="EMBL" id="SIS47313.1"/>
    </source>
</evidence>
<dbReference type="STRING" id="112234.SAMN05421768_102146"/>
<feature type="transmembrane region" description="Helical" evidence="1">
    <location>
        <begin position="343"/>
        <end position="362"/>
    </location>
</feature>
<keyword evidence="1" id="KW-0812">Transmembrane</keyword>
<evidence type="ECO:0000256" key="1">
    <source>
        <dbReference type="SAM" id="Phobius"/>
    </source>
</evidence>
<dbReference type="SMART" id="SM00028">
    <property type="entry name" value="TPR"/>
    <property type="match status" value="4"/>
</dbReference>
<evidence type="ECO:0000313" key="5">
    <source>
        <dbReference type="Proteomes" id="UP000186106"/>
    </source>
</evidence>
<name>A0A1N7JD85_9FLAO</name>
<dbReference type="SUPFAM" id="SSF48452">
    <property type="entry name" value="TPR-like"/>
    <property type="match status" value="1"/>
</dbReference>
<dbReference type="GO" id="GO:0003677">
    <property type="term" value="F:DNA binding"/>
    <property type="evidence" value="ECO:0007669"/>
    <property type="project" value="InterPro"/>
</dbReference>
<dbReference type="InterPro" id="IPR011990">
    <property type="entry name" value="TPR-like_helical_dom_sf"/>
</dbReference>
<proteinExistence type="predicted"/>
<dbReference type="InterPro" id="IPR000792">
    <property type="entry name" value="Tscrpt_reg_LuxR_C"/>
</dbReference>